<dbReference type="STRING" id="398579.Spea_3201"/>
<dbReference type="HOGENOM" id="CLU_1814496_0_0_6"/>
<dbReference type="Proteomes" id="UP000002608">
    <property type="component" value="Chromosome"/>
</dbReference>
<dbReference type="eggNOG" id="ENOG5031IFA">
    <property type="taxonomic scope" value="Bacteria"/>
</dbReference>
<dbReference type="OrthoDB" id="6266964at2"/>
<name>A8H7I0_SHEPA</name>
<evidence type="ECO:0000313" key="2">
    <source>
        <dbReference type="Proteomes" id="UP000002608"/>
    </source>
</evidence>
<proteinExistence type="predicted"/>
<organism evidence="1 2">
    <name type="scientific">Shewanella pealeana (strain ATCC 700345 / ANG-SQ1)</name>
    <dbReference type="NCBI Taxonomy" id="398579"/>
    <lineage>
        <taxon>Bacteria</taxon>
        <taxon>Pseudomonadati</taxon>
        <taxon>Pseudomonadota</taxon>
        <taxon>Gammaproteobacteria</taxon>
        <taxon>Alteromonadales</taxon>
        <taxon>Shewanellaceae</taxon>
        <taxon>Shewanella</taxon>
    </lineage>
</organism>
<gene>
    <name evidence="1" type="ordered locus">Spea_3201</name>
</gene>
<dbReference type="AlphaFoldDB" id="A8H7I0"/>
<keyword evidence="2" id="KW-1185">Reference proteome</keyword>
<sequence>MVFAILVLFCLAQNSGVLQIFEQLNVSSPTYASISAAELTSEASNSATSIGEANISGLSVSQAKDSEFKQCELSEKSLRVCLDEPPIMPLLVLLFIFPLIPIASRVLQGALNVPVLPRPRRIHLSLCRFQE</sequence>
<dbReference type="KEGG" id="spl:Spea_3201"/>
<evidence type="ECO:0000313" key="1">
    <source>
        <dbReference type="EMBL" id="ABV88517.1"/>
    </source>
</evidence>
<accession>A8H7I0</accession>
<protein>
    <submittedName>
        <fullName evidence="1">Uncharacterized protein</fullName>
    </submittedName>
</protein>
<dbReference type="EMBL" id="CP000851">
    <property type="protein sequence ID" value="ABV88517.1"/>
    <property type="molecule type" value="Genomic_DNA"/>
</dbReference>
<reference evidence="1 2" key="1">
    <citation type="submission" date="2007-10" db="EMBL/GenBank/DDBJ databases">
        <title>Complete sequence of Shewanella pealeana ATCC 700345.</title>
        <authorList>
            <consortium name="US DOE Joint Genome Institute"/>
            <person name="Copeland A."/>
            <person name="Lucas S."/>
            <person name="Lapidus A."/>
            <person name="Barry K."/>
            <person name="Glavina del Rio T."/>
            <person name="Dalin E."/>
            <person name="Tice H."/>
            <person name="Pitluck S."/>
            <person name="Chertkov O."/>
            <person name="Brettin T."/>
            <person name="Bruce D."/>
            <person name="Detter J.C."/>
            <person name="Han C."/>
            <person name="Schmutz J."/>
            <person name="Larimer F."/>
            <person name="Land M."/>
            <person name="Hauser L."/>
            <person name="Kyrpides N."/>
            <person name="Kim E."/>
            <person name="Zhao J.-S.Z."/>
            <person name="Manno D."/>
            <person name="Hawari J."/>
            <person name="Richardson P."/>
        </authorList>
    </citation>
    <scope>NUCLEOTIDE SEQUENCE [LARGE SCALE GENOMIC DNA]</scope>
    <source>
        <strain evidence="2">ATCC 700345 / ANG-SQ1</strain>
    </source>
</reference>